<sequence>MTEFGYDPSRIGTSETAAQLLARVNRINFGDLGLHTTRPLHSGDLLALSAEDTRNQPWIFKLALSILCEHLMPTSCGGRESSAHLIICAHTFPAFEFSDLLLAAIHEGAAEYGAPSDAATVLGWHRAAMNRIVVTHCLSLTEVLALARQISARDTSLVLLLGLDAISASHKTVRRHVAAVTALHQLHRSVARTGGLLAFAAHRELLRSLIRLTLV</sequence>
<dbReference type="GeneID" id="5894808"/>
<organism evidence="1 2">
    <name type="scientific">Monosiga brevicollis</name>
    <name type="common">Choanoflagellate</name>
    <dbReference type="NCBI Taxonomy" id="81824"/>
    <lineage>
        <taxon>Eukaryota</taxon>
        <taxon>Choanoflagellata</taxon>
        <taxon>Craspedida</taxon>
        <taxon>Salpingoecidae</taxon>
        <taxon>Monosiga</taxon>
    </lineage>
</organism>
<dbReference type="InParanoid" id="A9VA27"/>
<protein>
    <submittedName>
        <fullName evidence="1">Uncharacterized protein</fullName>
    </submittedName>
</protein>
<proteinExistence type="predicted"/>
<dbReference type="RefSeq" id="XP_001749604.1">
    <property type="nucleotide sequence ID" value="XM_001749552.1"/>
</dbReference>
<dbReference type="EMBL" id="CH991572">
    <property type="protein sequence ID" value="EDQ85655.1"/>
    <property type="molecule type" value="Genomic_DNA"/>
</dbReference>
<dbReference type="KEGG" id="mbr:MONBRDRAFT_38779"/>
<dbReference type="AlphaFoldDB" id="A9VA27"/>
<keyword evidence="2" id="KW-1185">Reference proteome</keyword>
<evidence type="ECO:0000313" key="1">
    <source>
        <dbReference type="EMBL" id="EDQ85655.1"/>
    </source>
</evidence>
<evidence type="ECO:0000313" key="2">
    <source>
        <dbReference type="Proteomes" id="UP000001357"/>
    </source>
</evidence>
<reference evidence="1 2" key="1">
    <citation type="journal article" date="2008" name="Nature">
        <title>The genome of the choanoflagellate Monosiga brevicollis and the origin of metazoans.</title>
        <authorList>
            <consortium name="JGI Sequencing"/>
            <person name="King N."/>
            <person name="Westbrook M.J."/>
            <person name="Young S.L."/>
            <person name="Kuo A."/>
            <person name="Abedin M."/>
            <person name="Chapman J."/>
            <person name="Fairclough S."/>
            <person name="Hellsten U."/>
            <person name="Isogai Y."/>
            <person name="Letunic I."/>
            <person name="Marr M."/>
            <person name="Pincus D."/>
            <person name="Putnam N."/>
            <person name="Rokas A."/>
            <person name="Wright K.J."/>
            <person name="Zuzow R."/>
            <person name="Dirks W."/>
            <person name="Good M."/>
            <person name="Goodstein D."/>
            <person name="Lemons D."/>
            <person name="Li W."/>
            <person name="Lyons J.B."/>
            <person name="Morris A."/>
            <person name="Nichols S."/>
            <person name="Richter D.J."/>
            <person name="Salamov A."/>
            <person name="Bork P."/>
            <person name="Lim W.A."/>
            <person name="Manning G."/>
            <person name="Miller W.T."/>
            <person name="McGinnis W."/>
            <person name="Shapiro H."/>
            <person name="Tjian R."/>
            <person name="Grigoriev I.V."/>
            <person name="Rokhsar D."/>
        </authorList>
    </citation>
    <scope>NUCLEOTIDE SEQUENCE [LARGE SCALE GENOMIC DNA]</scope>
    <source>
        <strain evidence="2">MX1 / ATCC 50154</strain>
    </source>
</reference>
<dbReference type="Proteomes" id="UP000001357">
    <property type="component" value="Unassembled WGS sequence"/>
</dbReference>
<name>A9VA27_MONBE</name>
<accession>A9VA27</accession>
<gene>
    <name evidence="1" type="ORF">MONBRDRAFT_38779</name>
</gene>
<feature type="non-terminal residue" evidence="1">
    <location>
        <position position="215"/>
    </location>
</feature>